<keyword evidence="9" id="KW-0975">Bacterial flagellum</keyword>
<comment type="subcellular location">
    <subcellularLocation>
        <location evidence="1">Bacterial flagellum basal body</location>
    </subcellularLocation>
    <subcellularLocation>
        <location evidence="2">Cell membrane</location>
        <topology evidence="2">Peripheral membrane protein</topology>
        <orientation evidence="2">Cytoplasmic side</orientation>
    </subcellularLocation>
</comment>
<comment type="caution">
    <text evidence="13">The sequence shown here is derived from an EMBL/GenBank/DDBJ whole genome shotgun (WGS) entry which is preliminary data.</text>
</comment>
<dbReference type="PANTHER" id="PTHR30534:SF0">
    <property type="entry name" value="FLAGELLAR MOTOR SWITCH PROTEIN FLIG"/>
    <property type="match status" value="1"/>
</dbReference>
<dbReference type="Pfam" id="PF14841">
    <property type="entry name" value="FliG_M"/>
    <property type="match status" value="1"/>
</dbReference>
<dbReference type="Pfam" id="PF14842">
    <property type="entry name" value="FliG_N"/>
    <property type="match status" value="1"/>
</dbReference>
<evidence type="ECO:0000313" key="14">
    <source>
        <dbReference type="Proteomes" id="UP000722989"/>
    </source>
</evidence>
<keyword evidence="7" id="KW-0283">Flagellar rotation</keyword>
<evidence type="ECO:0000256" key="3">
    <source>
        <dbReference type="ARBA" id="ARBA00010299"/>
    </source>
</evidence>
<sequence length="341" mass="37320">MTVATDTATSLTGLRKAAITLVQMGKEQSAKVLSQLRPAEVEEISAEIMRLGTIDAETADTVLAEFQNMALANRYAHQGGVQFAKEVLEATLGKEAAEALVERLSASFVEMPFSFLQKADPRQVLSFVQDEHPQTIALVLAHMPATIASQILSGLAGELQADVAHRIAVMDRTSPDIIRQVEETLERKLSSVLQPSDLSTVGGLQPLVDIINRSDRATERLIMEGLAARDPALAEEVRSKMFVFEDITTLDDRAVQLVLRQVETADLATALKGVGEDVREKVTRNLSERAAENLIEEIDLLGAVRLRQVEEAQAKIVQVIRALEESGQIMIRRGDDDEFVA</sequence>
<dbReference type="PRINTS" id="PR00954">
    <property type="entry name" value="FLGMOTORFLIG"/>
</dbReference>
<protein>
    <recommendedName>
        <fullName evidence="4">Flagellar motor switch protein FliG</fullName>
    </recommendedName>
</protein>
<dbReference type="PANTHER" id="PTHR30534">
    <property type="entry name" value="FLAGELLAR MOTOR SWITCH PROTEIN FLIG"/>
    <property type="match status" value="1"/>
</dbReference>
<dbReference type="InterPro" id="IPR028263">
    <property type="entry name" value="FliG_N"/>
</dbReference>
<dbReference type="InterPro" id="IPR011002">
    <property type="entry name" value="FliG_a-hlx"/>
</dbReference>
<dbReference type="PIRSF" id="PIRSF003161">
    <property type="entry name" value="FliG"/>
    <property type="match status" value="1"/>
</dbReference>
<dbReference type="InterPro" id="IPR023087">
    <property type="entry name" value="Flg_Motor_Flig_C"/>
</dbReference>
<evidence type="ECO:0000256" key="7">
    <source>
        <dbReference type="ARBA" id="ARBA00022779"/>
    </source>
</evidence>
<keyword evidence="6" id="KW-0145">Chemotaxis</keyword>
<proteinExistence type="inferred from homology"/>
<evidence type="ECO:0000259" key="10">
    <source>
        <dbReference type="Pfam" id="PF01706"/>
    </source>
</evidence>
<name>A0ABX0Y2Z7_9ACTN</name>
<accession>A0ABX0Y2Z7</accession>
<evidence type="ECO:0000256" key="6">
    <source>
        <dbReference type="ARBA" id="ARBA00022500"/>
    </source>
</evidence>
<gene>
    <name evidence="13" type="primary">fliG</name>
    <name evidence="13" type="ORF">HC031_19010</name>
</gene>
<evidence type="ECO:0000256" key="8">
    <source>
        <dbReference type="ARBA" id="ARBA00023136"/>
    </source>
</evidence>
<evidence type="ECO:0000256" key="2">
    <source>
        <dbReference type="ARBA" id="ARBA00004413"/>
    </source>
</evidence>
<evidence type="ECO:0000313" key="13">
    <source>
        <dbReference type="EMBL" id="NJC71795.1"/>
    </source>
</evidence>
<keyword evidence="5" id="KW-1003">Cell membrane</keyword>
<organism evidence="13 14">
    <name type="scientific">Planosporangium thailandense</name>
    <dbReference type="NCBI Taxonomy" id="765197"/>
    <lineage>
        <taxon>Bacteria</taxon>
        <taxon>Bacillati</taxon>
        <taxon>Actinomycetota</taxon>
        <taxon>Actinomycetes</taxon>
        <taxon>Micromonosporales</taxon>
        <taxon>Micromonosporaceae</taxon>
        <taxon>Planosporangium</taxon>
    </lineage>
</organism>
<keyword evidence="13" id="KW-0969">Cilium</keyword>
<feature type="domain" description="Flagellar motor switch protein FliG N-terminal" evidence="12">
    <location>
        <begin position="11"/>
        <end position="112"/>
    </location>
</feature>
<dbReference type="Pfam" id="PF01706">
    <property type="entry name" value="FliG_C"/>
    <property type="match status" value="1"/>
</dbReference>
<evidence type="ECO:0000256" key="9">
    <source>
        <dbReference type="ARBA" id="ARBA00023143"/>
    </source>
</evidence>
<keyword evidence="14" id="KW-1185">Reference proteome</keyword>
<dbReference type="InterPro" id="IPR032779">
    <property type="entry name" value="FliG_M"/>
</dbReference>
<keyword evidence="13" id="KW-0282">Flagellum</keyword>
<evidence type="ECO:0000259" key="12">
    <source>
        <dbReference type="Pfam" id="PF14842"/>
    </source>
</evidence>
<feature type="domain" description="Flagellar motor switch protein FliG middle" evidence="11">
    <location>
        <begin position="121"/>
        <end position="194"/>
    </location>
</feature>
<dbReference type="Proteomes" id="UP000722989">
    <property type="component" value="Unassembled WGS sequence"/>
</dbReference>
<dbReference type="Gene3D" id="1.10.220.30">
    <property type="match status" value="3"/>
</dbReference>
<keyword evidence="13" id="KW-0966">Cell projection</keyword>
<dbReference type="SUPFAM" id="SSF48029">
    <property type="entry name" value="FliG"/>
    <property type="match status" value="2"/>
</dbReference>
<dbReference type="EMBL" id="JAATVY010000013">
    <property type="protein sequence ID" value="NJC71795.1"/>
    <property type="molecule type" value="Genomic_DNA"/>
</dbReference>
<reference evidence="13 14" key="1">
    <citation type="submission" date="2020-03" db="EMBL/GenBank/DDBJ databases">
        <title>WGS of the type strain of Planosporangium spp.</title>
        <authorList>
            <person name="Thawai C."/>
        </authorList>
    </citation>
    <scope>NUCLEOTIDE SEQUENCE [LARGE SCALE GENOMIC DNA]</scope>
    <source>
        <strain evidence="13 14">TBRC 5610</strain>
    </source>
</reference>
<feature type="domain" description="Flagellar motor switch protein FliG C-terminal" evidence="10">
    <location>
        <begin position="225"/>
        <end position="331"/>
    </location>
</feature>
<evidence type="ECO:0000259" key="11">
    <source>
        <dbReference type="Pfam" id="PF14841"/>
    </source>
</evidence>
<evidence type="ECO:0000256" key="5">
    <source>
        <dbReference type="ARBA" id="ARBA00022475"/>
    </source>
</evidence>
<evidence type="ECO:0000256" key="1">
    <source>
        <dbReference type="ARBA" id="ARBA00004117"/>
    </source>
</evidence>
<evidence type="ECO:0000256" key="4">
    <source>
        <dbReference type="ARBA" id="ARBA00021870"/>
    </source>
</evidence>
<dbReference type="InterPro" id="IPR000090">
    <property type="entry name" value="Flg_Motor_Flig"/>
</dbReference>
<comment type="similarity">
    <text evidence="3">Belongs to the FliG family.</text>
</comment>
<keyword evidence="8" id="KW-0472">Membrane</keyword>
<dbReference type="NCBIfam" id="TIGR00207">
    <property type="entry name" value="fliG"/>
    <property type="match status" value="1"/>
</dbReference>